<keyword evidence="4 5" id="KW-0234">DNA repair</keyword>
<dbReference type="PANTHER" id="PTHR10429">
    <property type="entry name" value="DNA-3-METHYLADENINE GLYCOSYLASE"/>
    <property type="match status" value="1"/>
</dbReference>
<gene>
    <name evidence="6" type="ORF">FYJ83_05090</name>
</gene>
<dbReference type="FunFam" id="3.10.300.10:FF:000001">
    <property type="entry name" value="Putative 3-methyladenine DNA glycosylase"/>
    <property type="match status" value="1"/>
</dbReference>
<protein>
    <recommendedName>
        <fullName evidence="5">Putative 3-methyladenine DNA glycosylase</fullName>
        <ecNumber evidence="5">3.2.2.-</ecNumber>
    </recommendedName>
</protein>
<dbReference type="SUPFAM" id="SSF50486">
    <property type="entry name" value="FMT C-terminal domain-like"/>
    <property type="match status" value="1"/>
</dbReference>
<dbReference type="RefSeq" id="WP_154439263.1">
    <property type="nucleotide sequence ID" value="NZ_JAHLPJ010000001.1"/>
</dbReference>
<comment type="similarity">
    <text evidence="1 5">Belongs to the DNA glycosylase MPG family.</text>
</comment>
<dbReference type="CDD" id="cd00540">
    <property type="entry name" value="AAG"/>
    <property type="match status" value="1"/>
</dbReference>
<name>A0A6N7XJA1_9FIRM</name>
<keyword evidence="7" id="KW-1185">Reference proteome</keyword>
<reference evidence="6 7" key="1">
    <citation type="submission" date="2019-09" db="EMBL/GenBank/DDBJ databases">
        <title>In-depth cultivation of the pig gut microbiome towards novel bacterial diversity and tailored functional studies.</title>
        <authorList>
            <person name="Wylensek D."/>
            <person name="Hitch T.C.A."/>
            <person name="Clavel T."/>
        </authorList>
    </citation>
    <scope>NUCLEOTIDE SEQUENCE [LARGE SCALE GENOMIC DNA]</scope>
    <source>
        <strain evidence="6 7">WCA3-693-APC-4?</strain>
    </source>
</reference>
<evidence type="ECO:0000256" key="1">
    <source>
        <dbReference type="ARBA" id="ARBA00009232"/>
    </source>
</evidence>
<evidence type="ECO:0000256" key="3">
    <source>
        <dbReference type="ARBA" id="ARBA00022801"/>
    </source>
</evidence>
<dbReference type="PANTHER" id="PTHR10429:SF0">
    <property type="entry name" value="DNA-3-METHYLADENINE GLYCOSYLASE"/>
    <property type="match status" value="1"/>
</dbReference>
<dbReference type="Proteomes" id="UP000469523">
    <property type="component" value="Unassembled WGS sequence"/>
</dbReference>
<dbReference type="Gene3D" id="3.10.300.10">
    <property type="entry name" value="Methylpurine-DNA glycosylase (MPG)"/>
    <property type="match status" value="1"/>
</dbReference>
<accession>A0A6N7XJA1</accession>
<sequence length="203" mass="23508">MRLTREFYERNTILVARDLLGKTLVYNDKGNIYKGRIVETEAYINAKDDGAHFNKGITDRTKIIDEAGGHIYIYTIYGMYLLFNIVAEKKGIHGAALIRAIEPIEGIDKMYENRYKKEFNNPPRKEIINLTNGPAKFVMAYGMTKSDYGLDLVTSEKIWVEDSPRLSLDKIVRSKRINIDYATMAKDYLLRFYIKDNPFVSKK</sequence>
<dbReference type="GO" id="GO:0006284">
    <property type="term" value="P:base-excision repair"/>
    <property type="evidence" value="ECO:0007669"/>
    <property type="project" value="InterPro"/>
</dbReference>
<evidence type="ECO:0000256" key="5">
    <source>
        <dbReference type="HAMAP-Rule" id="MF_00527"/>
    </source>
</evidence>
<dbReference type="InterPro" id="IPR036995">
    <property type="entry name" value="MPG_sf"/>
</dbReference>
<proteinExistence type="inferred from homology"/>
<dbReference type="InterPro" id="IPR011034">
    <property type="entry name" value="Formyl_transferase-like_C_sf"/>
</dbReference>
<evidence type="ECO:0000313" key="6">
    <source>
        <dbReference type="EMBL" id="MSU00842.1"/>
    </source>
</evidence>
<evidence type="ECO:0000256" key="4">
    <source>
        <dbReference type="ARBA" id="ARBA00023204"/>
    </source>
</evidence>
<dbReference type="NCBIfam" id="TIGR00567">
    <property type="entry name" value="3mg"/>
    <property type="match status" value="1"/>
</dbReference>
<dbReference type="GO" id="GO:0003677">
    <property type="term" value="F:DNA binding"/>
    <property type="evidence" value="ECO:0007669"/>
    <property type="project" value="InterPro"/>
</dbReference>
<evidence type="ECO:0000313" key="7">
    <source>
        <dbReference type="Proteomes" id="UP000469523"/>
    </source>
</evidence>
<dbReference type="HAMAP" id="MF_00527">
    <property type="entry name" value="3MGH"/>
    <property type="match status" value="1"/>
</dbReference>
<organism evidence="6 7">
    <name type="scientific">Tissierella pigra</name>
    <dbReference type="NCBI Taxonomy" id="2607614"/>
    <lineage>
        <taxon>Bacteria</taxon>
        <taxon>Bacillati</taxon>
        <taxon>Bacillota</taxon>
        <taxon>Tissierellia</taxon>
        <taxon>Tissierellales</taxon>
        <taxon>Tissierellaceae</taxon>
        <taxon>Tissierella</taxon>
    </lineage>
</organism>
<dbReference type="InterPro" id="IPR003180">
    <property type="entry name" value="MPG"/>
</dbReference>
<dbReference type="Pfam" id="PF02245">
    <property type="entry name" value="Pur_DNA_glyco"/>
    <property type="match status" value="1"/>
</dbReference>
<dbReference type="GO" id="GO:0003905">
    <property type="term" value="F:alkylbase DNA N-glycosylase activity"/>
    <property type="evidence" value="ECO:0007669"/>
    <property type="project" value="InterPro"/>
</dbReference>
<dbReference type="EMBL" id="VUNQ01000008">
    <property type="protein sequence ID" value="MSU00842.1"/>
    <property type="molecule type" value="Genomic_DNA"/>
</dbReference>
<keyword evidence="2 5" id="KW-0227">DNA damage</keyword>
<comment type="caution">
    <text evidence="6">The sequence shown here is derived from an EMBL/GenBank/DDBJ whole genome shotgun (WGS) entry which is preliminary data.</text>
</comment>
<dbReference type="EC" id="3.2.2.-" evidence="5"/>
<evidence type="ECO:0000256" key="2">
    <source>
        <dbReference type="ARBA" id="ARBA00022763"/>
    </source>
</evidence>
<dbReference type="AlphaFoldDB" id="A0A6N7XJA1"/>
<keyword evidence="3 5" id="KW-0378">Hydrolase</keyword>